<dbReference type="HOGENOM" id="CLU_1587663_0_0_1"/>
<proteinExistence type="predicted"/>
<evidence type="ECO:0000313" key="3">
    <source>
        <dbReference type="Proteomes" id="UP000009169"/>
    </source>
</evidence>
<feature type="signal peptide" evidence="1">
    <location>
        <begin position="1"/>
        <end position="17"/>
    </location>
</feature>
<dbReference type="EMBL" id="DS995785">
    <property type="protein sequence ID" value="EGE08721.1"/>
    <property type="molecule type" value="Genomic_DNA"/>
</dbReference>
<name>F2Q3K3_TRIEC</name>
<protein>
    <recommendedName>
        <fullName evidence="4">Secreted protein</fullName>
    </recommendedName>
</protein>
<dbReference type="AlphaFoldDB" id="F2Q3K3"/>
<organism evidence="2 3">
    <name type="scientific">Trichophyton equinum (strain ATCC MYA-4606 / CBS 127.97)</name>
    <name type="common">Horse ringworm fungus</name>
    <dbReference type="NCBI Taxonomy" id="559882"/>
    <lineage>
        <taxon>Eukaryota</taxon>
        <taxon>Fungi</taxon>
        <taxon>Dikarya</taxon>
        <taxon>Ascomycota</taxon>
        <taxon>Pezizomycotina</taxon>
        <taxon>Eurotiomycetes</taxon>
        <taxon>Eurotiomycetidae</taxon>
        <taxon>Onygenales</taxon>
        <taxon>Arthrodermataceae</taxon>
        <taxon>Trichophyton</taxon>
    </lineage>
</organism>
<evidence type="ECO:0008006" key="4">
    <source>
        <dbReference type="Google" id="ProtNLM"/>
    </source>
</evidence>
<accession>F2Q3K3</accession>
<keyword evidence="3" id="KW-1185">Reference proteome</keyword>
<keyword evidence="1" id="KW-0732">Signal</keyword>
<evidence type="ECO:0000313" key="2">
    <source>
        <dbReference type="EMBL" id="EGE08721.1"/>
    </source>
</evidence>
<gene>
    <name evidence="2" type="ORF">TEQG_07680</name>
</gene>
<dbReference type="VEuPathDB" id="FungiDB:TEQG_07680"/>
<reference evidence="3" key="1">
    <citation type="journal article" date="2012" name="MBio">
        <title>Comparative genome analysis of Trichophyton rubrum and related dermatophytes reveals candidate genes involved in infection.</title>
        <authorList>
            <person name="Martinez D.A."/>
            <person name="Oliver B.G."/>
            <person name="Graeser Y."/>
            <person name="Goldberg J.M."/>
            <person name="Li W."/>
            <person name="Martinez-Rossi N.M."/>
            <person name="Monod M."/>
            <person name="Shelest E."/>
            <person name="Barton R.C."/>
            <person name="Birch E."/>
            <person name="Brakhage A.A."/>
            <person name="Chen Z."/>
            <person name="Gurr S.J."/>
            <person name="Heiman D."/>
            <person name="Heitman J."/>
            <person name="Kosti I."/>
            <person name="Rossi A."/>
            <person name="Saif S."/>
            <person name="Samalova M."/>
            <person name="Saunders C.W."/>
            <person name="Shea T."/>
            <person name="Summerbell R.C."/>
            <person name="Xu J."/>
            <person name="Young S."/>
            <person name="Zeng Q."/>
            <person name="Birren B.W."/>
            <person name="Cuomo C.A."/>
            <person name="White T.C."/>
        </authorList>
    </citation>
    <scope>NUCLEOTIDE SEQUENCE [LARGE SCALE GENOMIC DNA]</scope>
    <source>
        <strain evidence="3">ATCC MYA-4606 / CBS 127.97</strain>
    </source>
</reference>
<dbReference type="Proteomes" id="UP000009169">
    <property type="component" value="Unassembled WGS sequence"/>
</dbReference>
<evidence type="ECO:0000256" key="1">
    <source>
        <dbReference type="SAM" id="SignalP"/>
    </source>
</evidence>
<feature type="chain" id="PRO_5003288375" description="Secreted protein" evidence="1">
    <location>
        <begin position="18"/>
        <end position="168"/>
    </location>
</feature>
<sequence length="168" mass="18726">MLGEALLGLLISLKSLAASSHSHLTWHFGGGGGGGGRSMYRPVIRFERDAGLLYGMRYWLDLSPAMQSIHGLWTCHVLYTSISWIRGSGRLHRHRPKKNLPIPGIFRHRLVDLAEITRRPDILQVVANNGAPLVSYLHHHILLLPLHPHHRGLSCVLLFNLVAPVQPA</sequence>